<sequence>MDCRVEKFYGIQYLRGIAAGLVIIYHSMVMIAVAPYFDNPVGDFGVDIFFVISGFVMWVTTEGKNKGIRDFWVSRMLRVAPLYWLFTFVLVAAALLMPSLFFNSRGVDPVFLLKSLFFIPAQNPDVGDITPVYTIGWTLTYEMFFYAIFGLSLALQNLRIRLLFIAVVIVALAIVGSALTPEGPLGKTYTSPIIIEFLLGVLLGVTRQRWVGLGLLPTSLLVAASTVALVFADFTIFTRALVYGVPAFFIVAGFVSFEKYIRSSINRGALLLGEASYSLYLSHPISQRIWYVLFVTTFGQITSLAMAVWYAVGAVTAGLLGGIVCYLLVERFLLKLAKMISRSSLKSGPTIEVQR</sequence>
<feature type="domain" description="Acyltransferase 3" evidence="2">
    <location>
        <begin position="9"/>
        <end position="326"/>
    </location>
</feature>
<evidence type="ECO:0000313" key="4">
    <source>
        <dbReference type="Proteomes" id="UP000196082"/>
    </source>
</evidence>
<feature type="transmembrane region" description="Helical" evidence="1">
    <location>
        <begin position="213"/>
        <end position="234"/>
    </location>
</feature>
<keyword evidence="1" id="KW-0812">Transmembrane</keyword>
<dbReference type="GO" id="GO:0016020">
    <property type="term" value="C:membrane"/>
    <property type="evidence" value="ECO:0007669"/>
    <property type="project" value="TreeGrafter"/>
</dbReference>
<keyword evidence="1" id="KW-0472">Membrane</keyword>
<dbReference type="InterPro" id="IPR050879">
    <property type="entry name" value="Acyltransferase_3"/>
</dbReference>
<dbReference type="PANTHER" id="PTHR23028">
    <property type="entry name" value="ACETYLTRANSFERASE"/>
    <property type="match status" value="1"/>
</dbReference>
<reference evidence="3 4" key="1">
    <citation type="submission" date="2017-05" db="EMBL/GenBank/DDBJ databases">
        <title>Whole genome sequence of Pseudomonas putida isolate 1312 commercialized as a biostimulant.</title>
        <authorList>
            <person name="Crovadore J."/>
            <person name="Blanc P."/>
            <person name="Chablais R."/>
            <person name="Cochard B."/>
            <person name="Grizard D."/>
            <person name="Lefort F."/>
        </authorList>
    </citation>
    <scope>NUCLEOTIDE SEQUENCE [LARGE SCALE GENOMIC DNA]</scope>
    <source>
        <strain evidence="3 4">1312</strain>
    </source>
</reference>
<protein>
    <submittedName>
        <fullName evidence="3">Acyltransferase</fullName>
    </submittedName>
</protein>
<accession>A0A1Y3LGH6</accession>
<feature type="transmembrane region" description="Helical" evidence="1">
    <location>
        <begin position="317"/>
        <end position="334"/>
    </location>
</feature>
<feature type="transmembrane region" description="Helical" evidence="1">
    <location>
        <begin position="43"/>
        <end position="61"/>
    </location>
</feature>
<dbReference type="GO" id="GO:0000271">
    <property type="term" value="P:polysaccharide biosynthetic process"/>
    <property type="evidence" value="ECO:0007669"/>
    <property type="project" value="TreeGrafter"/>
</dbReference>
<dbReference type="AlphaFoldDB" id="A0A1Y3LGH6"/>
<name>A0A1Y3LGH6_PSEPU</name>
<dbReference type="Proteomes" id="UP000196082">
    <property type="component" value="Unassembled WGS sequence"/>
</dbReference>
<dbReference type="EMBL" id="NFSB01000070">
    <property type="protein sequence ID" value="OUM34492.1"/>
    <property type="molecule type" value="Genomic_DNA"/>
</dbReference>
<proteinExistence type="predicted"/>
<organism evidence="3 4">
    <name type="scientific">Pseudomonas putida</name>
    <name type="common">Arthrobacter siderocapsulatus</name>
    <dbReference type="NCBI Taxonomy" id="303"/>
    <lineage>
        <taxon>Bacteria</taxon>
        <taxon>Pseudomonadati</taxon>
        <taxon>Pseudomonadota</taxon>
        <taxon>Gammaproteobacteria</taxon>
        <taxon>Pseudomonadales</taxon>
        <taxon>Pseudomonadaceae</taxon>
        <taxon>Pseudomonas</taxon>
    </lineage>
</organism>
<evidence type="ECO:0000256" key="1">
    <source>
        <dbReference type="SAM" id="Phobius"/>
    </source>
</evidence>
<feature type="transmembrane region" description="Helical" evidence="1">
    <location>
        <begin position="186"/>
        <end position="206"/>
    </location>
</feature>
<feature type="transmembrane region" description="Helical" evidence="1">
    <location>
        <begin position="240"/>
        <end position="257"/>
    </location>
</feature>
<feature type="transmembrane region" description="Helical" evidence="1">
    <location>
        <begin position="82"/>
        <end position="102"/>
    </location>
</feature>
<evidence type="ECO:0000313" key="3">
    <source>
        <dbReference type="EMBL" id="OUM34492.1"/>
    </source>
</evidence>
<feature type="transmembrane region" description="Helical" evidence="1">
    <location>
        <begin position="162"/>
        <end position="180"/>
    </location>
</feature>
<dbReference type="InterPro" id="IPR002656">
    <property type="entry name" value="Acyl_transf_3_dom"/>
</dbReference>
<comment type="caution">
    <text evidence="3">The sequence shown here is derived from an EMBL/GenBank/DDBJ whole genome shotgun (WGS) entry which is preliminary data.</text>
</comment>
<keyword evidence="3" id="KW-0012">Acyltransferase</keyword>
<dbReference type="GO" id="GO:0016747">
    <property type="term" value="F:acyltransferase activity, transferring groups other than amino-acyl groups"/>
    <property type="evidence" value="ECO:0007669"/>
    <property type="project" value="InterPro"/>
</dbReference>
<feature type="transmembrane region" description="Helical" evidence="1">
    <location>
        <begin position="135"/>
        <end position="155"/>
    </location>
</feature>
<gene>
    <name evidence="3" type="ORF">B8W72_10835</name>
</gene>
<dbReference type="PANTHER" id="PTHR23028:SF131">
    <property type="entry name" value="BLR2367 PROTEIN"/>
    <property type="match status" value="1"/>
</dbReference>
<evidence type="ECO:0000259" key="2">
    <source>
        <dbReference type="Pfam" id="PF01757"/>
    </source>
</evidence>
<feature type="transmembrane region" description="Helical" evidence="1">
    <location>
        <begin position="12"/>
        <end position="37"/>
    </location>
</feature>
<keyword evidence="3" id="KW-0808">Transferase</keyword>
<keyword evidence="1" id="KW-1133">Transmembrane helix</keyword>
<dbReference type="Pfam" id="PF01757">
    <property type="entry name" value="Acyl_transf_3"/>
    <property type="match status" value="1"/>
</dbReference>